<keyword evidence="3" id="KW-0862">Zinc</keyword>
<keyword evidence="3" id="KW-0460">Magnesium</keyword>
<dbReference type="Pfam" id="PF00245">
    <property type="entry name" value="Alk_phosphatase"/>
    <property type="match status" value="1"/>
</dbReference>
<comment type="cofactor">
    <cofactor evidence="3">
        <name>Zn(2+)</name>
        <dbReference type="ChEBI" id="CHEBI:29105"/>
    </cofactor>
    <text evidence="3">Binds 2 Zn(2+) ions.</text>
</comment>
<evidence type="ECO:0000256" key="1">
    <source>
        <dbReference type="ARBA" id="ARBA00012647"/>
    </source>
</evidence>
<dbReference type="InterPro" id="IPR001952">
    <property type="entry name" value="Alkaline_phosphatase"/>
</dbReference>
<accession>A0A2G9TDY9</accession>
<name>A0A2G9TDY9_TELCI</name>
<keyword evidence="5" id="KW-1185">Reference proteome</keyword>
<evidence type="ECO:0000313" key="5">
    <source>
        <dbReference type="Proteomes" id="UP000230423"/>
    </source>
</evidence>
<dbReference type="GO" id="GO:0046872">
    <property type="term" value="F:metal ion binding"/>
    <property type="evidence" value="ECO:0007669"/>
    <property type="project" value="UniProtKB-KW"/>
</dbReference>
<dbReference type="EMBL" id="KZ381600">
    <property type="protein sequence ID" value="PIO56171.1"/>
    <property type="molecule type" value="Genomic_DNA"/>
</dbReference>
<gene>
    <name evidence="4" type="ORF">TELCIR_22434</name>
</gene>
<evidence type="ECO:0000256" key="3">
    <source>
        <dbReference type="PIRSR" id="PIRSR601952-2"/>
    </source>
</evidence>
<feature type="binding site" evidence="3">
    <location>
        <position position="48"/>
    </location>
    <ligand>
        <name>Zn(2+)</name>
        <dbReference type="ChEBI" id="CHEBI:29105"/>
        <label>2</label>
    </ligand>
</feature>
<feature type="non-terminal residue" evidence="4">
    <location>
        <position position="1"/>
    </location>
</feature>
<proteinExistence type="predicted"/>
<keyword evidence="3" id="KW-0479">Metal-binding</keyword>
<evidence type="ECO:0000313" key="4">
    <source>
        <dbReference type="EMBL" id="PIO56171.1"/>
    </source>
</evidence>
<dbReference type="GO" id="GO:0004035">
    <property type="term" value="F:alkaline phosphatase activity"/>
    <property type="evidence" value="ECO:0007669"/>
    <property type="project" value="UniProtKB-EC"/>
</dbReference>
<feature type="binding site" evidence="3">
    <location>
        <position position="105"/>
    </location>
    <ligand>
        <name>Zn(2+)</name>
        <dbReference type="ChEBI" id="CHEBI:29105"/>
        <label>2</label>
    </ligand>
</feature>
<dbReference type="SUPFAM" id="SSF53649">
    <property type="entry name" value="Alkaline phosphatase-like"/>
    <property type="match status" value="1"/>
</dbReference>
<dbReference type="Proteomes" id="UP000230423">
    <property type="component" value="Unassembled WGS sequence"/>
</dbReference>
<sequence length="128" mass="14806">LFSNSTFEYAINPEKKEPTLMAMTKKALEIMEKSDRGFFLLVEGGLIDIAEHKNRMYDTFVEMHEFEEAIRENYSWLVAPEIYVMYIKARQMTDSSETLIVVTADHAHAFTIPGYVPLQESIFGKFLV</sequence>
<dbReference type="Gene3D" id="3.40.720.10">
    <property type="entry name" value="Alkaline Phosphatase, subunit A"/>
    <property type="match status" value="1"/>
</dbReference>
<feature type="binding site" evidence="3">
    <location>
        <position position="52"/>
    </location>
    <ligand>
        <name>Zn(2+)</name>
        <dbReference type="ChEBI" id="CHEBI:29105"/>
        <label>2</label>
    </ligand>
</feature>
<reference evidence="4 5" key="1">
    <citation type="submission" date="2015-09" db="EMBL/GenBank/DDBJ databases">
        <title>Draft genome of the parasitic nematode Teladorsagia circumcincta isolate WARC Sus (inbred).</title>
        <authorList>
            <person name="Mitreva M."/>
        </authorList>
    </citation>
    <scope>NUCLEOTIDE SEQUENCE [LARGE SCALE GENOMIC DNA]</scope>
    <source>
        <strain evidence="4 5">S</strain>
    </source>
</reference>
<protein>
    <recommendedName>
        <fullName evidence="1">alkaline phosphatase</fullName>
        <ecNumber evidence="1">3.1.3.1</ecNumber>
    </recommendedName>
</protein>
<evidence type="ECO:0000256" key="2">
    <source>
        <dbReference type="ARBA" id="ARBA00022553"/>
    </source>
</evidence>
<dbReference type="EC" id="3.1.3.1" evidence="1"/>
<dbReference type="PANTHER" id="PTHR11596">
    <property type="entry name" value="ALKALINE PHOSPHATASE"/>
    <property type="match status" value="1"/>
</dbReference>
<comment type="cofactor">
    <cofactor evidence="3">
        <name>Mg(2+)</name>
        <dbReference type="ChEBI" id="CHEBI:18420"/>
    </cofactor>
    <text evidence="3">Binds 1 Mg(2+) ion.</text>
</comment>
<keyword evidence="2" id="KW-0597">Phosphoprotein</keyword>
<organism evidence="4 5">
    <name type="scientific">Teladorsagia circumcincta</name>
    <name type="common">Brown stomach worm</name>
    <name type="synonym">Ostertagia circumcincta</name>
    <dbReference type="NCBI Taxonomy" id="45464"/>
    <lineage>
        <taxon>Eukaryota</taxon>
        <taxon>Metazoa</taxon>
        <taxon>Ecdysozoa</taxon>
        <taxon>Nematoda</taxon>
        <taxon>Chromadorea</taxon>
        <taxon>Rhabditida</taxon>
        <taxon>Rhabditina</taxon>
        <taxon>Rhabditomorpha</taxon>
        <taxon>Strongyloidea</taxon>
        <taxon>Trichostrongylidae</taxon>
        <taxon>Teladorsagia</taxon>
    </lineage>
</organism>
<dbReference type="PANTHER" id="PTHR11596:SF5">
    <property type="entry name" value="ALKALINE PHOSPHATASE"/>
    <property type="match status" value="1"/>
</dbReference>
<feature type="binding site" evidence="3">
    <location>
        <position position="106"/>
    </location>
    <ligand>
        <name>Zn(2+)</name>
        <dbReference type="ChEBI" id="CHEBI:29105"/>
        <label>2</label>
    </ligand>
</feature>
<feature type="binding site" evidence="3">
    <location>
        <position position="43"/>
    </location>
    <ligand>
        <name>Mg(2+)</name>
        <dbReference type="ChEBI" id="CHEBI:18420"/>
    </ligand>
</feature>
<dbReference type="OrthoDB" id="5819816at2759"/>
<dbReference type="AlphaFoldDB" id="A0A2G9TDY9"/>
<dbReference type="InterPro" id="IPR017850">
    <property type="entry name" value="Alkaline_phosphatase_core_sf"/>
</dbReference>